<accession>A0AA89BUK2</accession>
<dbReference type="InterPro" id="IPR011545">
    <property type="entry name" value="DEAD/DEAH_box_helicase_dom"/>
</dbReference>
<comment type="catalytic activity">
    <reaction evidence="4">
        <text>ATP + H2O = ADP + phosphate + H(+)</text>
        <dbReference type="Rhea" id="RHEA:13065"/>
        <dbReference type="ChEBI" id="CHEBI:15377"/>
        <dbReference type="ChEBI" id="CHEBI:15378"/>
        <dbReference type="ChEBI" id="CHEBI:30616"/>
        <dbReference type="ChEBI" id="CHEBI:43474"/>
        <dbReference type="ChEBI" id="CHEBI:456216"/>
        <dbReference type="EC" id="3.6.4.13"/>
    </reaction>
</comment>
<dbReference type="EC" id="3.6.4.13" evidence="4"/>
<keyword evidence="7" id="KW-1185">Reference proteome</keyword>
<organism evidence="6 7">
    <name type="scientific">Pinctada imbricata</name>
    <name type="common">Atlantic pearl-oyster</name>
    <name type="synonym">Pinctada martensii</name>
    <dbReference type="NCBI Taxonomy" id="66713"/>
    <lineage>
        <taxon>Eukaryota</taxon>
        <taxon>Metazoa</taxon>
        <taxon>Spiralia</taxon>
        <taxon>Lophotrochozoa</taxon>
        <taxon>Mollusca</taxon>
        <taxon>Bivalvia</taxon>
        <taxon>Autobranchia</taxon>
        <taxon>Pteriomorphia</taxon>
        <taxon>Pterioida</taxon>
        <taxon>Pterioidea</taxon>
        <taxon>Pteriidae</taxon>
        <taxon>Pinctada</taxon>
    </lineage>
</organism>
<dbReference type="EMBL" id="VSWD01000011">
    <property type="protein sequence ID" value="KAK3087930.1"/>
    <property type="molecule type" value="Genomic_DNA"/>
</dbReference>
<keyword evidence="4" id="KW-0694">RNA-binding</keyword>
<dbReference type="GO" id="GO:0005524">
    <property type="term" value="F:ATP binding"/>
    <property type="evidence" value="ECO:0007669"/>
    <property type="project" value="UniProtKB-UniRule"/>
</dbReference>
<dbReference type="InterPro" id="IPR014001">
    <property type="entry name" value="Helicase_ATP-bd"/>
</dbReference>
<dbReference type="PROSITE" id="PS00039">
    <property type="entry name" value="DEAD_ATP_HELICASE"/>
    <property type="match status" value="1"/>
</dbReference>
<dbReference type="SMART" id="SM00487">
    <property type="entry name" value="DEXDc"/>
    <property type="match status" value="1"/>
</dbReference>
<name>A0AA89BUK2_PINIB</name>
<gene>
    <name evidence="6" type="ORF">FSP39_012561</name>
</gene>
<keyword evidence="3 4" id="KW-0067">ATP-binding</keyword>
<dbReference type="PANTHER" id="PTHR24031">
    <property type="entry name" value="RNA HELICASE"/>
    <property type="match status" value="1"/>
</dbReference>
<evidence type="ECO:0000256" key="4">
    <source>
        <dbReference type="RuleBase" id="RU365068"/>
    </source>
</evidence>
<evidence type="ECO:0000313" key="6">
    <source>
        <dbReference type="EMBL" id="KAK3087930.1"/>
    </source>
</evidence>
<sequence length="287" mass="31591">MKLSQMTTVQQLAIPRIMEGKDVLVKSQTGAGKTLCYAVPIIQDLQGRNPRVQRNDGVHAIIIVPSREPFQWIVPCYLIGGEKTKAQKARLRKGMNILVATPGRLMDHIEHTASLSLANVQWLVLDEADRMLDMGYEKEVAKILTKLNNAKTSGSIQTILVSATLTEGVERLAGISLTDPVIVDAVTNRHACTESIKLAEGINTENLKNFVLPEKLKQHFVITPCKLRLVTLAAFVLGKCKFSSHPGKMIVFLSTQVAVDFHYQIFSHFFGGGSQGLLEEEGGDDDD</sequence>
<dbReference type="GO" id="GO:0016787">
    <property type="term" value="F:hydrolase activity"/>
    <property type="evidence" value="ECO:0007669"/>
    <property type="project" value="UniProtKB-KW"/>
</dbReference>
<comment type="function">
    <text evidence="4">RNA helicase.</text>
</comment>
<comment type="domain">
    <text evidence="4">The Q motif is unique to and characteristic of the DEAD box family of RNA helicases and controls ATP binding and hydrolysis.</text>
</comment>
<feature type="domain" description="Helicase ATP-binding" evidence="5">
    <location>
        <begin position="14"/>
        <end position="183"/>
    </location>
</feature>
<evidence type="ECO:0000256" key="1">
    <source>
        <dbReference type="ARBA" id="ARBA00022741"/>
    </source>
</evidence>
<dbReference type="Proteomes" id="UP001186944">
    <property type="component" value="Unassembled WGS sequence"/>
</dbReference>
<protein>
    <recommendedName>
        <fullName evidence="4">ATP-dependent RNA helicase</fullName>
        <ecNumber evidence="4">3.6.4.13</ecNumber>
    </recommendedName>
</protein>
<evidence type="ECO:0000256" key="2">
    <source>
        <dbReference type="ARBA" id="ARBA00022801"/>
    </source>
</evidence>
<dbReference type="Pfam" id="PF00270">
    <property type="entry name" value="DEAD"/>
    <property type="match status" value="1"/>
</dbReference>
<dbReference type="AlphaFoldDB" id="A0AA89BUK2"/>
<dbReference type="GO" id="GO:0003723">
    <property type="term" value="F:RNA binding"/>
    <property type="evidence" value="ECO:0007669"/>
    <property type="project" value="UniProtKB-UniRule"/>
</dbReference>
<dbReference type="GO" id="GO:0003724">
    <property type="term" value="F:RNA helicase activity"/>
    <property type="evidence" value="ECO:0007669"/>
    <property type="project" value="UniProtKB-EC"/>
</dbReference>
<dbReference type="InterPro" id="IPR000629">
    <property type="entry name" value="RNA-helicase_DEAD-box_CS"/>
</dbReference>
<keyword evidence="2 4" id="KW-0378">Hydrolase</keyword>
<dbReference type="SUPFAM" id="SSF52540">
    <property type="entry name" value="P-loop containing nucleoside triphosphate hydrolases"/>
    <property type="match status" value="1"/>
</dbReference>
<dbReference type="PROSITE" id="PS51192">
    <property type="entry name" value="HELICASE_ATP_BIND_1"/>
    <property type="match status" value="1"/>
</dbReference>
<keyword evidence="1 4" id="KW-0547">Nucleotide-binding</keyword>
<reference evidence="6" key="1">
    <citation type="submission" date="2019-08" db="EMBL/GenBank/DDBJ databases">
        <title>The improved chromosome-level genome for the pearl oyster Pinctada fucata martensii using PacBio sequencing and Hi-C.</title>
        <authorList>
            <person name="Zheng Z."/>
        </authorList>
    </citation>
    <scope>NUCLEOTIDE SEQUENCE</scope>
    <source>
        <strain evidence="6">ZZ-2019</strain>
        <tissue evidence="6">Adductor muscle</tissue>
    </source>
</reference>
<evidence type="ECO:0000259" key="5">
    <source>
        <dbReference type="PROSITE" id="PS51192"/>
    </source>
</evidence>
<proteinExistence type="inferred from homology"/>
<comment type="similarity">
    <text evidence="4">Belongs to the DEAD box helicase family.</text>
</comment>
<dbReference type="InterPro" id="IPR027417">
    <property type="entry name" value="P-loop_NTPase"/>
</dbReference>
<dbReference type="Gene3D" id="3.40.50.300">
    <property type="entry name" value="P-loop containing nucleotide triphosphate hydrolases"/>
    <property type="match status" value="1"/>
</dbReference>
<comment type="caution">
    <text evidence="6">The sequence shown here is derived from an EMBL/GenBank/DDBJ whole genome shotgun (WGS) entry which is preliminary data.</text>
</comment>
<evidence type="ECO:0000313" key="7">
    <source>
        <dbReference type="Proteomes" id="UP001186944"/>
    </source>
</evidence>
<keyword evidence="4" id="KW-0347">Helicase</keyword>
<evidence type="ECO:0000256" key="3">
    <source>
        <dbReference type="ARBA" id="ARBA00022840"/>
    </source>
</evidence>